<dbReference type="RefSeq" id="WP_007465940.1">
    <property type="nucleotide sequence ID" value="NZ_AMZO01000016.1"/>
</dbReference>
<dbReference type="EMBL" id="AMZO01000016">
    <property type="protein sequence ID" value="ELR65838.1"/>
    <property type="molecule type" value="Genomic_DNA"/>
</dbReference>
<organism evidence="1 2">
    <name type="scientific">Photobacterium marinum</name>
    <dbReference type="NCBI Taxonomy" id="1056511"/>
    <lineage>
        <taxon>Bacteria</taxon>
        <taxon>Pseudomonadati</taxon>
        <taxon>Pseudomonadota</taxon>
        <taxon>Gammaproteobacteria</taxon>
        <taxon>Vibrionales</taxon>
        <taxon>Vibrionaceae</taxon>
        <taxon>Photobacterium</taxon>
    </lineage>
</organism>
<sequence>MKISYPIELCFSYNIPPPPVVPDIPSKDIQSITMVSVSETGTLPSVPSGQARANFIDGFWDSEFKDNIFIQPGMISLGYIATPSHHSIEIWSSYTKPLTLNQLKKIKDKGLLLKGQHPVSILAAYGGHWDYTLDVSLDVEMNVEAQFEWQFNHAAVKSTLNVLGSRVALWPYPPVYPVTESWQWFTAIIETRVGEQRLCNGSKPIQQLDYRYNLPLRVAAEQIKRYEAQGTNRHVVPVWIDATPPVTVTAGDKVIHTEVTGRDFKADGMVVVYKDANRYEVAFIDKVAESALVLKRPLMFDLAGAVVMPAIAAIAPDGLNSVRRGARIEQQICWVNSEPLSFDSSPQLQGLITQQYLGRPVIVKRGKSGGVRDDMAFTWYDKTTASGQQMMIAGRELGHHSTTIEWVADGRESCWQLRQFLLRFKGRLNTCWWVSFNNEICLAGKGSRKRILVKPAGFALSDGCHVYLRWRDGTQLVFAQSDGVDSSGNEILDIGGDGNIPVEPGDLLGGHVMRLMRPDDDRVKISYLPRHRMRAVMPMKEVSDGSY</sequence>
<evidence type="ECO:0000313" key="2">
    <source>
        <dbReference type="Proteomes" id="UP000011134"/>
    </source>
</evidence>
<comment type="caution">
    <text evidence="1">The sequence shown here is derived from an EMBL/GenBank/DDBJ whole genome shotgun (WGS) entry which is preliminary data.</text>
</comment>
<proteinExistence type="predicted"/>
<reference evidence="1 2" key="1">
    <citation type="submission" date="2012-12" db="EMBL/GenBank/DDBJ databases">
        <title>Genome Assembly of Photobacterium sp. AK15.</title>
        <authorList>
            <person name="Khatri I."/>
            <person name="Vaidya B."/>
            <person name="Srinivas T.N.R."/>
            <person name="Subramanian S."/>
            <person name="Pinnaka A."/>
        </authorList>
    </citation>
    <scope>NUCLEOTIDE SEQUENCE [LARGE SCALE GENOMIC DNA]</scope>
    <source>
        <strain evidence="1 2">AK15</strain>
    </source>
</reference>
<dbReference type="AlphaFoldDB" id="L8JC60"/>
<evidence type="ECO:0008006" key="3">
    <source>
        <dbReference type="Google" id="ProtNLM"/>
    </source>
</evidence>
<protein>
    <recommendedName>
        <fullName evidence="3">Phage protein</fullName>
    </recommendedName>
</protein>
<dbReference type="OrthoDB" id="5915542at2"/>
<gene>
    <name evidence="1" type="ORF">C942_00925</name>
</gene>
<accession>L8JC60</accession>
<evidence type="ECO:0000313" key="1">
    <source>
        <dbReference type="EMBL" id="ELR65838.1"/>
    </source>
</evidence>
<dbReference type="Proteomes" id="UP000011134">
    <property type="component" value="Unassembled WGS sequence"/>
</dbReference>
<dbReference type="PATRIC" id="fig|1056511.3.peg.2418"/>
<name>L8JC60_9GAMM</name>
<keyword evidence="2" id="KW-1185">Reference proteome</keyword>